<evidence type="ECO:0000256" key="1">
    <source>
        <dbReference type="SAM" id="Phobius"/>
    </source>
</evidence>
<dbReference type="EMBL" id="JAHQIW010004047">
    <property type="protein sequence ID" value="KAJ1360968.1"/>
    <property type="molecule type" value="Genomic_DNA"/>
</dbReference>
<evidence type="ECO:0008006" key="4">
    <source>
        <dbReference type="Google" id="ProtNLM"/>
    </source>
</evidence>
<keyword evidence="1" id="KW-0472">Membrane</keyword>
<keyword evidence="3" id="KW-1185">Reference proteome</keyword>
<sequence>MARPLTWLLSPLPILKFCQMVCLLLVVVFLIDGRIQWKMYSVIYALAFLLIFGCVVTLILHYYEIQKTATQVPWIKLELLWNGIGLTLCSLGCAVLMWDWWQLRNGHRQHHNALTPHNIGEIRWQRRVLIVTGSLLLSACLFLCTLIRVRRTGI</sequence>
<feature type="transmembrane region" description="Helical" evidence="1">
    <location>
        <begin position="128"/>
        <end position="149"/>
    </location>
</feature>
<feature type="transmembrane region" description="Helical" evidence="1">
    <location>
        <begin position="43"/>
        <end position="63"/>
    </location>
</feature>
<keyword evidence="1" id="KW-0812">Transmembrane</keyword>
<evidence type="ECO:0000313" key="2">
    <source>
        <dbReference type="EMBL" id="KAJ1360968.1"/>
    </source>
</evidence>
<feature type="transmembrane region" description="Helical" evidence="1">
    <location>
        <begin position="83"/>
        <end position="101"/>
    </location>
</feature>
<name>A0AAD5MQL1_PARTN</name>
<dbReference type="AlphaFoldDB" id="A0AAD5MQL1"/>
<protein>
    <recommendedName>
        <fullName evidence="4">MARVEL domain-containing protein</fullName>
    </recommendedName>
</protein>
<reference evidence="2" key="1">
    <citation type="submission" date="2021-06" db="EMBL/GenBank/DDBJ databases">
        <title>Parelaphostrongylus tenuis whole genome reference sequence.</title>
        <authorList>
            <person name="Garwood T.J."/>
            <person name="Larsen P.A."/>
            <person name="Fountain-Jones N.M."/>
            <person name="Garbe J.R."/>
            <person name="Macchietto M.G."/>
            <person name="Kania S.A."/>
            <person name="Gerhold R.W."/>
            <person name="Richards J.E."/>
            <person name="Wolf T.M."/>
        </authorList>
    </citation>
    <scope>NUCLEOTIDE SEQUENCE</scope>
    <source>
        <strain evidence="2">MNPRO001-30</strain>
        <tissue evidence="2">Meninges</tissue>
    </source>
</reference>
<feature type="transmembrane region" description="Helical" evidence="1">
    <location>
        <begin position="12"/>
        <end position="31"/>
    </location>
</feature>
<evidence type="ECO:0000313" key="3">
    <source>
        <dbReference type="Proteomes" id="UP001196413"/>
    </source>
</evidence>
<accession>A0AAD5MQL1</accession>
<comment type="caution">
    <text evidence="2">The sequence shown here is derived from an EMBL/GenBank/DDBJ whole genome shotgun (WGS) entry which is preliminary data.</text>
</comment>
<gene>
    <name evidence="2" type="ORF">KIN20_020103</name>
</gene>
<keyword evidence="1" id="KW-1133">Transmembrane helix</keyword>
<dbReference type="Proteomes" id="UP001196413">
    <property type="component" value="Unassembled WGS sequence"/>
</dbReference>
<organism evidence="2 3">
    <name type="scientific">Parelaphostrongylus tenuis</name>
    <name type="common">Meningeal worm</name>
    <dbReference type="NCBI Taxonomy" id="148309"/>
    <lineage>
        <taxon>Eukaryota</taxon>
        <taxon>Metazoa</taxon>
        <taxon>Ecdysozoa</taxon>
        <taxon>Nematoda</taxon>
        <taxon>Chromadorea</taxon>
        <taxon>Rhabditida</taxon>
        <taxon>Rhabditina</taxon>
        <taxon>Rhabditomorpha</taxon>
        <taxon>Strongyloidea</taxon>
        <taxon>Metastrongylidae</taxon>
        <taxon>Parelaphostrongylus</taxon>
    </lineage>
</organism>
<proteinExistence type="predicted"/>